<dbReference type="InterPro" id="IPR044967">
    <property type="entry name" value="PTAC10"/>
</dbReference>
<evidence type="ECO:0000313" key="2">
    <source>
        <dbReference type="Proteomes" id="UP001157006"/>
    </source>
</evidence>
<dbReference type="EMBL" id="OX451737">
    <property type="protein sequence ID" value="CAI8597506.1"/>
    <property type="molecule type" value="Genomic_DNA"/>
</dbReference>
<dbReference type="PANTHER" id="PTHR36371:SF1">
    <property type="entry name" value="PROTEIN PLASTID TRANSCRIPTIONALLY ACTIVE 10"/>
    <property type="match status" value="1"/>
</dbReference>
<reference evidence="1 2" key="1">
    <citation type="submission" date="2023-01" db="EMBL/GenBank/DDBJ databases">
        <authorList>
            <person name="Kreplak J."/>
        </authorList>
    </citation>
    <scope>NUCLEOTIDE SEQUENCE [LARGE SCALE GENOMIC DNA]</scope>
</reference>
<dbReference type="PANTHER" id="PTHR36371">
    <property type="entry name" value="PROTEIN PLASTID TRANSCRIPTIONALLY ACTIVE 10"/>
    <property type="match status" value="1"/>
</dbReference>
<name>A0AAV0ZGI3_VICFA</name>
<organism evidence="1 2">
    <name type="scientific">Vicia faba</name>
    <name type="common">Broad bean</name>
    <name type="synonym">Faba vulgaris</name>
    <dbReference type="NCBI Taxonomy" id="3906"/>
    <lineage>
        <taxon>Eukaryota</taxon>
        <taxon>Viridiplantae</taxon>
        <taxon>Streptophyta</taxon>
        <taxon>Embryophyta</taxon>
        <taxon>Tracheophyta</taxon>
        <taxon>Spermatophyta</taxon>
        <taxon>Magnoliopsida</taxon>
        <taxon>eudicotyledons</taxon>
        <taxon>Gunneridae</taxon>
        <taxon>Pentapetalae</taxon>
        <taxon>rosids</taxon>
        <taxon>fabids</taxon>
        <taxon>Fabales</taxon>
        <taxon>Fabaceae</taxon>
        <taxon>Papilionoideae</taxon>
        <taxon>50 kb inversion clade</taxon>
        <taxon>NPAAA clade</taxon>
        <taxon>Hologalegina</taxon>
        <taxon>IRL clade</taxon>
        <taxon>Fabeae</taxon>
        <taxon>Vicia</taxon>
    </lineage>
</organism>
<sequence>MQVFPNSYLFTFPKPLNPPFPLFHFHCSPPPLLFRKPPPSTVAKSFSSDEFPVDETFLQTFGPNSKESKDEARKRNWIKRGCAPWDEILTPEAQFVRHSLNEGEEVSLSSPESIEAFRMLNPRRDSGAVGDESSDKMKKYPFNRFSEIVSAGGSTVWGSPADVGSVVGGEAFDVVLDNNGKDLDASRLVIDWAKSAGAKQFLFISSAGIYKPTDEPPHVEGDAVKADAGHVGVEKYIEETFDSWALDQDYYPGRRKRGKDYKEGMYELPFYYPGQVNYSSILKSYSLWIIFYCCCEETDFIWQAWDSLR</sequence>
<gene>
    <name evidence="1" type="ORF">VFH_II085040</name>
</gene>
<dbReference type="AlphaFoldDB" id="A0AAV0ZGI3"/>
<protein>
    <submittedName>
        <fullName evidence="1">Uncharacterized protein</fullName>
    </submittedName>
</protein>
<dbReference type="GO" id="GO:0009507">
    <property type="term" value="C:chloroplast"/>
    <property type="evidence" value="ECO:0007669"/>
    <property type="project" value="TreeGrafter"/>
</dbReference>
<dbReference type="GO" id="GO:0000427">
    <property type="term" value="C:plastid-encoded plastid RNA polymerase complex"/>
    <property type="evidence" value="ECO:0007669"/>
    <property type="project" value="InterPro"/>
</dbReference>
<keyword evidence="2" id="KW-1185">Reference proteome</keyword>
<accession>A0AAV0ZGI3</accession>
<dbReference type="InterPro" id="IPR036291">
    <property type="entry name" value="NAD(P)-bd_dom_sf"/>
</dbReference>
<dbReference type="SUPFAM" id="SSF51735">
    <property type="entry name" value="NAD(P)-binding Rossmann-fold domains"/>
    <property type="match status" value="1"/>
</dbReference>
<dbReference type="GO" id="GO:0003723">
    <property type="term" value="F:RNA binding"/>
    <property type="evidence" value="ECO:0007669"/>
    <property type="project" value="InterPro"/>
</dbReference>
<proteinExistence type="predicted"/>
<dbReference type="Proteomes" id="UP001157006">
    <property type="component" value="Chromosome 2"/>
</dbReference>
<evidence type="ECO:0000313" key="1">
    <source>
        <dbReference type="EMBL" id="CAI8597506.1"/>
    </source>
</evidence>